<feature type="chain" id="PRO_5039048341" description="Lipoprotein" evidence="2">
    <location>
        <begin position="25"/>
        <end position="183"/>
    </location>
</feature>
<protein>
    <recommendedName>
        <fullName evidence="5">Lipoprotein</fullName>
    </recommendedName>
</protein>
<keyword evidence="2" id="KW-0732">Signal</keyword>
<evidence type="ECO:0000313" key="3">
    <source>
        <dbReference type="EMBL" id="MQY03711.1"/>
    </source>
</evidence>
<feature type="signal peptide" evidence="2">
    <location>
        <begin position="1"/>
        <end position="24"/>
    </location>
</feature>
<feature type="compositionally biased region" description="Low complexity" evidence="1">
    <location>
        <begin position="30"/>
        <end position="42"/>
    </location>
</feature>
<sequence length="183" mass="19013">MVRGWIGAPLGAALLAGGCAPSPAAPGAPRPGTLRPGGTPAAAAAAVPDAGADGPALQVLGQYRRFHQVFEYTLETGDPGRVPEVATGTAAARLLAAVRANRRAGVVQRGHAVPHPRLLARRAATADVLDCATASGLWTFRIRSGAQVGRAPEPGRYLLYARLVRSGGVWRVDSVTYPRDHRC</sequence>
<dbReference type="Proteomes" id="UP000487268">
    <property type="component" value="Unassembled WGS sequence"/>
</dbReference>
<gene>
    <name evidence="3" type="ORF">ACRB68_17560</name>
</gene>
<comment type="caution">
    <text evidence="3">The sequence shown here is derived from an EMBL/GenBank/DDBJ whole genome shotgun (WGS) entry which is preliminary data.</text>
</comment>
<feature type="region of interest" description="Disordered" evidence="1">
    <location>
        <begin position="23"/>
        <end position="42"/>
    </location>
</feature>
<dbReference type="PROSITE" id="PS51257">
    <property type="entry name" value="PROKAR_LIPOPROTEIN"/>
    <property type="match status" value="1"/>
</dbReference>
<evidence type="ECO:0000256" key="2">
    <source>
        <dbReference type="SAM" id="SignalP"/>
    </source>
</evidence>
<dbReference type="EMBL" id="WEGH01000001">
    <property type="protein sequence ID" value="MQY03711.1"/>
    <property type="molecule type" value="Genomic_DNA"/>
</dbReference>
<evidence type="ECO:0000313" key="4">
    <source>
        <dbReference type="Proteomes" id="UP000487268"/>
    </source>
</evidence>
<accession>A0A7K0BRD3</accession>
<keyword evidence="4" id="KW-1185">Reference proteome</keyword>
<name>A0A7K0BRD3_9ACTN</name>
<dbReference type="OrthoDB" id="3481043at2"/>
<reference evidence="3 4" key="1">
    <citation type="submission" date="2019-10" db="EMBL/GenBank/DDBJ databases">
        <title>Actinomadura rubteroloni sp. nov. and Actinomadura macrotermitis sp. nov., isolated from the gut of fungus growing-termite Macrotermes natalensis.</title>
        <authorList>
            <person name="Benndorf R."/>
            <person name="Martin K."/>
            <person name="Kuefner M."/>
            <person name="De Beer W."/>
            <person name="Kaster A.-K."/>
            <person name="Vollmers J."/>
            <person name="Poulsen M."/>
            <person name="Beemelmanns C."/>
        </authorList>
    </citation>
    <scope>NUCLEOTIDE SEQUENCE [LARGE SCALE GENOMIC DNA]</scope>
    <source>
        <strain evidence="3 4">RB68</strain>
    </source>
</reference>
<evidence type="ECO:0000256" key="1">
    <source>
        <dbReference type="SAM" id="MobiDB-lite"/>
    </source>
</evidence>
<organism evidence="3 4">
    <name type="scientific">Actinomadura macrotermitis</name>
    <dbReference type="NCBI Taxonomy" id="2585200"/>
    <lineage>
        <taxon>Bacteria</taxon>
        <taxon>Bacillati</taxon>
        <taxon>Actinomycetota</taxon>
        <taxon>Actinomycetes</taxon>
        <taxon>Streptosporangiales</taxon>
        <taxon>Thermomonosporaceae</taxon>
        <taxon>Actinomadura</taxon>
    </lineage>
</organism>
<dbReference type="AlphaFoldDB" id="A0A7K0BRD3"/>
<dbReference type="RefSeq" id="WP_153531582.1">
    <property type="nucleotide sequence ID" value="NZ_WEGH01000001.1"/>
</dbReference>
<proteinExistence type="predicted"/>
<evidence type="ECO:0008006" key="5">
    <source>
        <dbReference type="Google" id="ProtNLM"/>
    </source>
</evidence>